<name>A0A2Z6ZUA4_9LAMI</name>
<feature type="region of interest" description="Disordered" evidence="1">
    <location>
        <begin position="35"/>
        <end position="61"/>
    </location>
</feature>
<evidence type="ECO:0000313" key="3">
    <source>
        <dbReference type="Proteomes" id="UP000250235"/>
    </source>
</evidence>
<dbReference type="EMBL" id="KV090860">
    <property type="protein sequence ID" value="KZT76816.1"/>
    <property type="molecule type" value="Genomic_DNA"/>
</dbReference>
<accession>A0A2Z6ZUA4</accession>
<dbReference type="AlphaFoldDB" id="A0A2Z6ZUA4"/>
<dbReference type="Proteomes" id="UP000250235">
    <property type="component" value="Unassembled WGS sequence"/>
</dbReference>
<reference evidence="2 3" key="1">
    <citation type="journal article" date="2015" name="Proc. Natl. Acad. Sci. U.S.A.">
        <title>The resurrection genome of Boea hygrometrica: A blueprint for survival of dehydration.</title>
        <authorList>
            <person name="Xiao L."/>
            <person name="Yang G."/>
            <person name="Zhang L."/>
            <person name="Yang X."/>
            <person name="Zhao S."/>
            <person name="Ji Z."/>
            <person name="Zhou Q."/>
            <person name="Hu M."/>
            <person name="Wang Y."/>
            <person name="Chen M."/>
            <person name="Xu Y."/>
            <person name="Jin H."/>
            <person name="Xiao X."/>
            <person name="Hu G."/>
            <person name="Bao F."/>
            <person name="Hu Y."/>
            <person name="Wan P."/>
            <person name="Li L."/>
            <person name="Deng X."/>
            <person name="Kuang T."/>
            <person name="Xiang C."/>
            <person name="Zhu J.K."/>
            <person name="Oliver M.J."/>
            <person name="He Y."/>
        </authorList>
    </citation>
    <scope>NUCLEOTIDE SEQUENCE [LARGE SCALE GENOMIC DNA]</scope>
    <source>
        <strain evidence="3">cv. XS01</strain>
    </source>
</reference>
<sequence>MEVRSSISYVSPSSANGKDSIEDFDYNDPRCNPFLRPTAARNPSHTTAHEPAGCLNSRMYE</sequence>
<organism evidence="2 3">
    <name type="scientific">Dorcoceras hygrometricum</name>
    <dbReference type="NCBI Taxonomy" id="472368"/>
    <lineage>
        <taxon>Eukaryota</taxon>
        <taxon>Viridiplantae</taxon>
        <taxon>Streptophyta</taxon>
        <taxon>Embryophyta</taxon>
        <taxon>Tracheophyta</taxon>
        <taxon>Spermatophyta</taxon>
        <taxon>Magnoliopsida</taxon>
        <taxon>eudicotyledons</taxon>
        <taxon>Gunneridae</taxon>
        <taxon>Pentapetalae</taxon>
        <taxon>asterids</taxon>
        <taxon>lamiids</taxon>
        <taxon>Lamiales</taxon>
        <taxon>Gesneriaceae</taxon>
        <taxon>Didymocarpoideae</taxon>
        <taxon>Trichosporeae</taxon>
        <taxon>Loxocarpinae</taxon>
        <taxon>Dorcoceras</taxon>
    </lineage>
</organism>
<evidence type="ECO:0000256" key="1">
    <source>
        <dbReference type="SAM" id="MobiDB-lite"/>
    </source>
</evidence>
<proteinExistence type="predicted"/>
<gene>
    <name evidence="2" type="ORF">F511_46161</name>
</gene>
<feature type="region of interest" description="Disordered" evidence="1">
    <location>
        <begin position="1"/>
        <end position="22"/>
    </location>
</feature>
<dbReference type="OrthoDB" id="643377at2759"/>
<protein>
    <submittedName>
        <fullName evidence="2">Uncharacterized protein</fullName>
    </submittedName>
</protein>
<evidence type="ECO:0000313" key="2">
    <source>
        <dbReference type="EMBL" id="KZT76816.1"/>
    </source>
</evidence>
<feature type="compositionally biased region" description="Low complexity" evidence="1">
    <location>
        <begin position="1"/>
        <end position="14"/>
    </location>
</feature>
<keyword evidence="3" id="KW-1185">Reference proteome</keyword>